<evidence type="ECO:0000313" key="3">
    <source>
        <dbReference type="Proteomes" id="UP001500449"/>
    </source>
</evidence>
<dbReference type="Proteomes" id="UP001500449">
    <property type="component" value="Unassembled WGS sequence"/>
</dbReference>
<evidence type="ECO:0000313" key="2">
    <source>
        <dbReference type="EMBL" id="GAA1827966.1"/>
    </source>
</evidence>
<gene>
    <name evidence="2" type="ORF">GCM10009836_02120</name>
</gene>
<reference evidence="2 3" key="1">
    <citation type="journal article" date="2019" name="Int. J. Syst. Evol. Microbiol.">
        <title>The Global Catalogue of Microorganisms (GCM) 10K type strain sequencing project: providing services to taxonomists for standard genome sequencing and annotation.</title>
        <authorList>
            <consortium name="The Broad Institute Genomics Platform"/>
            <consortium name="The Broad Institute Genome Sequencing Center for Infectious Disease"/>
            <person name="Wu L."/>
            <person name="Ma J."/>
        </authorList>
    </citation>
    <scope>NUCLEOTIDE SEQUENCE [LARGE SCALE GENOMIC DNA]</scope>
    <source>
        <strain evidence="2 3">JCM 16009</strain>
    </source>
</reference>
<proteinExistence type="predicted"/>
<dbReference type="InterPro" id="IPR037523">
    <property type="entry name" value="VOC_core"/>
</dbReference>
<feature type="domain" description="VOC" evidence="1">
    <location>
        <begin position="5"/>
        <end position="128"/>
    </location>
</feature>
<keyword evidence="3" id="KW-1185">Reference proteome</keyword>
<comment type="caution">
    <text evidence="2">The sequence shown here is derived from an EMBL/GenBank/DDBJ whole genome shotgun (WGS) entry which is preliminary data.</text>
</comment>
<evidence type="ECO:0000259" key="1">
    <source>
        <dbReference type="PROSITE" id="PS51819"/>
    </source>
</evidence>
<dbReference type="Pfam" id="PF00903">
    <property type="entry name" value="Glyoxalase"/>
    <property type="match status" value="1"/>
</dbReference>
<organism evidence="2 3">
    <name type="scientific">Pseudonocardia ailaonensis</name>
    <dbReference type="NCBI Taxonomy" id="367279"/>
    <lineage>
        <taxon>Bacteria</taxon>
        <taxon>Bacillati</taxon>
        <taxon>Actinomycetota</taxon>
        <taxon>Actinomycetes</taxon>
        <taxon>Pseudonocardiales</taxon>
        <taxon>Pseudonocardiaceae</taxon>
        <taxon>Pseudonocardia</taxon>
    </lineage>
</organism>
<sequence>MAITGIDHVSSSLRVTAHMDATMSFYRALGFAVLHEDEYRSGTLDKCAITVGEHKFNMRGAEGHGVRPHVGWVWEGGIDALVEQLGESGVPIHRGPLPVTGGRDGGTRRCIAVVVTDPDGAPVTLVSYEPEDLARYDGVTHEEAYRERARSSTGPVAVNEREHA</sequence>
<dbReference type="SUPFAM" id="SSF54593">
    <property type="entry name" value="Glyoxalase/Bleomycin resistance protein/Dihydroxybiphenyl dioxygenase"/>
    <property type="match status" value="1"/>
</dbReference>
<protein>
    <recommendedName>
        <fullName evidence="1">VOC domain-containing protein</fullName>
    </recommendedName>
</protein>
<dbReference type="Gene3D" id="3.10.180.10">
    <property type="entry name" value="2,3-Dihydroxybiphenyl 1,2-Dioxygenase, domain 1"/>
    <property type="match status" value="1"/>
</dbReference>
<dbReference type="InterPro" id="IPR004360">
    <property type="entry name" value="Glyas_Fos-R_dOase_dom"/>
</dbReference>
<dbReference type="EMBL" id="BAAAQK010000001">
    <property type="protein sequence ID" value="GAA1827966.1"/>
    <property type="molecule type" value="Genomic_DNA"/>
</dbReference>
<dbReference type="RefSeq" id="WP_344411587.1">
    <property type="nucleotide sequence ID" value="NZ_BAAAQK010000001.1"/>
</dbReference>
<accession>A0ABN2MI23</accession>
<dbReference type="InterPro" id="IPR029068">
    <property type="entry name" value="Glyas_Bleomycin-R_OHBP_Dase"/>
</dbReference>
<name>A0ABN2MI23_9PSEU</name>
<dbReference type="PROSITE" id="PS51819">
    <property type="entry name" value="VOC"/>
    <property type="match status" value="1"/>
</dbReference>